<evidence type="ECO:0000259" key="3">
    <source>
        <dbReference type="PROSITE" id="PS51462"/>
    </source>
</evidence>
<sequence>MKYVTSAGGVVFHGRRVLILKKMNGDWVLPKGKVEPKESPEHAAAREVSEETGVTAQVLRYLDETGYRFRNIWSQQELIIKRVHWYAMIAVTTEIVPLEEEGFIDGRFVDVNEIENFLRYSDEREMVRKGKAVLGLDDSTIDNASIK</sequence>
<dbReference type="GO" id="GO:0006754">
    <property type="term" value="P:ATP biosynthetic process"/>
    <property type="evidence" value="ECO:0007669"/>
    <property type="project" value="TreeGrafter"/>
</dbReference>
<dbReference type="Gene3D" id="3.90.79.10">
    <property type="entry name" value="Nucleoside Triphosphate Pyrophosphohydrolase"/>
    <property type="match status" value="1"/>
</dbReference>
<dbReference type="CDD" id="cd03673">
    <property type="entry name" value="NUDIX_Ap6A_hydrolase"/>
    <property type="match status" value="1"/>
</dbReference>
<name>A0A1G5S0T9_9FIRM</name>
<evidence type="ECO:0000313" key="5">
    <source>
        <dbReference type="Proteomes" id="UP000199208"/>
    </source>
</evidence>
<dbReference type="AlphaFoldDB" id="A0A1G5S0T9"/>
<dbReference type="Proteomes" id="UP000199208">
    <property type="component" value="Unassembled WGS sequence"/>
</dbReference>
<keyword evidence="5" id="KW-1185">Reference proteome</keyword>
<dbReference type="STRING" id="1120920.SAMN03080599_02010"/>
<protein>
    <submittedName>
        <fullName evidence="4">ADP-ribose pyrophosphatase YjhB, NUDIX family</fullName>
    </submittedName>
</protein>
<dbReference type="InterPro" id="IPR051325">
    <property type="entry name" value="Nudix_hydrolase_domain"/>
</dbReference>
<reference evidence="4 5" key="1">
    <citation type="submission" date="2016-10" db="EMBL/GenBank/DDBJ databases">
        <authorList>
            <person name="de Groot N.N."/>
        </authorList>
    </citation>
    <scope>NUCLEOTIDE SEQUENCE [LARGE SCALE GENOMIC DNA]</scope>
    <source>
        <strain evidence="4 5">DSM 2784</strain>
    </source>
</reference>
<dbReference type="InterPro" id="IPR020084">
    <property type="entry name" value="NUDIX_hydrolase_CS"/>
</dbReference>
<dbReference type="PANTHER" id="PTHR21340">
    <property type="entry name" value="DIADENOSINE 5,5-P1,P4-TETRAPHOSPHATE PYROPHOSPHOHYDROLASE MUTT"/>
    <property type="match status" value="1"/>
</dbReference>
<dbReference type="PROSITE" id="PS51462">
    <property type="entry name" value="NUDIX"/>
    <property type="match status" value="1"/>
</dbReference>
<dbReference type="PANTHER" id="PTHR21340:SF0">
    <property type="entry name" value="BIS(5'-NUCLEOSYL)-TETRAPHOSPHATASE [ASYMMETRICAL]"/>
    <property type="match status" value="1"/>
</dbReference>
<dbReference type="GO" id="GO:0006167">
    <property type="term" value="P:AMP biosynthetic process"/>
    <property type="evidence" value="ECO:0007669"/>
    <property type="project" value="TreeGrafter"/>
</dbReference>
<gene>
    <name evidence="4" type="ORF">SAMN03080599_02010</name>
</gene>
<dbReference type="GO" id="GO:0004081">
    <property type="term" value="F:bis(5'-nucleosyl)-tetraphosphatase (asymmetrical) activity"/>
    <property type="evidence" value="ECO:0007669"/>
    <property type="project" value="TreeGrafter"/>
</dbReference>
<comment type="similarity">
    <text evidence="2">Belongs to the Nudix hydrolase family.</text>
</comment>
<dbReference type="InterPro" id="IPR020476">
    <property type="entry name" value="Nudix_hydrolase"/>
</dbReference>
<dbReference type="InterPro" id="IPR015797">
    <property type="entry name" value="NUDIX_hydrolase-like_dom_sf"/>
</dbReference>
<keyword evidence="1 2" id="KW-0378">Hydrolase</keyword>
<dbReference type="SUPFAM" id="SSF55811">
    <property type="entry name" value="Nudix"/>
    <property type="match status" value="1"/>
</dbReference>
<proteinExistence type="inferred from homology"/>
<organism evidence="4 5">
    <name type="scientific">Acidaminobacter hydrogenoformans DSM 2784</name>
    <dbReference type="NCBI Taxonomy" id="1120920"/>
    <lineage>
        <taxon>Bacteria</taxon>
        <taxon>Bacillati</taxon>
        <taxon>Bacillota</taxon>
        <taxon>Clostridia</taxon>
        <taxon>Peptostreptococcales</taxon>
        <taxon>Acidaminobacteraceae</taxon>
        <taxon>Acidaminobacter</taxon>
    </lineage>
</organism>
<evidence type="ECO:0000313" key="4">
    <source>
        <dbReference type="EMBL" id="SCZ79913.1"/>
    </source>
</evidence>
<dbReference type="OrthoDB" id="9816289at2"/>
<evidence type="ECO:0000256" key="2">
    <source>
        <dbReference type="RuleBase" id="RU003476"/>
    </source>
</evidence>
<dbReference type="Pfam" id="PF00293">
    <property type="entry name" value="NUDIX"/>
    <property type="match status" value="1"/>
</dbReference>
<accession>A0A1G5S0T9</accession>
<evidence type="ECO:0000256" key="1">
    <source>
        <dbReference type="ARBA" id="ARBA00022801"/>
    </source>
</evidence>
<dbReference type="PRINTS" id="PR00502">
    <property type="entry name" value="NUDIXFAMILY"/>
</dbReference>
<dbReference type="PROSITE" id="PS00893">
    <property type="entry name" value="NUDIX_BOX"/>
    <property type="match status" value="1"/>
</dbReference>
<dbReference type="EMBL" id="FMWL01000009">
    <property type="protein sequence ID" value="SCZ79913.1"/>
    <property type="molecule type" value="Genomic_DNA"/>
</dbReference>
<dbReference type="InterPro" id="IPR000086">
    <property type="entry name" value="NUDIX_hydrolase_dom"/>
</dbReference>
<feature type="domain" description="Nudix hydrolase" evidence="3">
    <location>
        <begin position="2"/>
        <end position="131"/>
    </location>
</feature>